<reference evidence="12 13" key="1">
    <citation type="submission" date="2015-06" db="EMBL/GenBank/DDBJ databases">
        <title>Genome sequence of the organohalide-respiring Dehalogenimonas alkenigignens type strain (IP3-3T).</title>
        <authorList>
            <person name="Key T.A."/>
            <person name="Richmond D.P."/>
            <person name="Bowman K.S."/>
            <person name="Cho Y.-J."/>
            <person name="Chun J."/>
            <person name="da Costa M.S."/>
            <person name="Rainey F.A."/>
            <person name="Moe W.M."/>
        </authorList>
    </citation>
    <scope>NUCLEOTIDE SEQUENCE [LARGE SCALE GENOMIC DNA]</scope>
    <source>
        <strain evidence="12 13">IP3-3</strain>
    </source>
</reference>
<dbReference type="STRING" id="1217799.DEALK_11290"/>
<dbReference type="NCBIfam" id="TIGR01409">
    <property type="entry name" value="TAT_signal_seq"/>
    <property type="match status" value="1"/>
</dbReference>
<comment type="caution">
    <text evidence="12">The sequence shown here is derived from an EMBL/GenBank/DDBJ whole genome shotgun (WGS) entry which is preliminary data.</text>
</comment>
<protein>
    <submittedName>
        <fullName evidence="12">Reductive dehalogenase</fullName>
    </submittedName>
</protein>
<dbReference type="InterPro" id="IPR006311">
    <property type="entry name" value="TAT_signal"/>
</dbReference>
<name>A0A0W0GIC2_9CHLR</name>
<evidence type="ECO:0000313" key="12">
    <source>
        <dbReference type="EMBL" id="KTB48284.1"/>
    </source>
</evidence>
<comment type="subcellular location">
    <subcellularLocation>
        <location evidence="1">Cell membrane</location>
    </subcellularLocation>
</comment>
<evidence type="ECO:0000256" key="1">
    <source>
        <dbReference type="ARBA" id="ARBA00004236"/>
    </source>
</evidence>
<evidence type="ECO:0000256" key="6">
    <source>
        <dbReference type="ARBA" id="ARBA00023004"/>
    </source>
</evidence>
<dbReference type="GO" id="GO:0051539">
    <property type="term" value="F:4 iron, 4 sulfur cluster binding"/>
    <property type="evidence" value="ECO:0007669"/>
    <property type="project" value="UniProtKB-KW"/>
</dbReference>
<evidence type="ECO:0000313" key="13">
    <source>
        <dbReference type="Proteomes" id="UP000053947"/>
    </source>
</evidence>
<dbReference type="GO" id="GO:0005886">
    <property type="term" value="C:plasma membrane"/>
    <property type="evidence" value="ECO:0007669"/>
    <property type="project" value="UniProtKB-SubCell"/>
</dbReference>
<dbReference type="InterPro" id="IPR017900">
    <property type="entry name" value="4Fe4S_Fe_S_CS"/>
</dbReference>
<sequence length="508" mass="56748">MSIFHSTVSRREFMKNLGLAGAGIGAASLVAPNFHDVDELMSSTAAIQKRPWFVKERAFLDPAVEHDWSAINRYDRRWQSQTTRIKSYFTETWNRREAASAKGAAISAKRQAEQAPGYTLRTRMLHSANLHNFTWSKTWTGPVKSGSNSYTESKTPEELGLPKWTGTPEEASKMMNAAMRYYGSVLNGYAEFDQTWKDKVLVKYTTRGATKEWSSNNGALPSDAESLRYEFENVDKGYATSDGSKYVFPNKPLWIITTISPVASQFLKTPNAEAGYGSSFPGPNGTGGTLSSFVYGGTFRFLRSLGYECYSDTGHQSSPFNENMANQLTGINEQSRQQNYGLNAEYGNATYPTTFQTNLPLAPTPPVDAGMWKFCKTCGFCAINCPPGCIESHKEPTWEIPPYEGKEVTFHNKGIKAFWNNFILCQEYRSEASGCSQCWGYCTFSVDQAAMVHALVKQTISVTPLFNSFFATMGEVFGYGNMDSPEEWWDMSLPMMGIDTVKTAWKGR</sequence>
<dbReference type="InterPro" id="IPR012832">
    <property type="entry name" value="RDH"/>
</dbReference>
<organism evidence="12 13">
    <name type="scientific">Dehalogenimonas alkenigignens</name>
    <dbReference type="NCBI Taxonomy" id="1217799"/>
    <lineage>
        <taxon>Bacteria</taxon>
        <taxon>Bacillati</taxon>
        <taxon>Chloroflexota</taxon>
        <taxon>Dehalococcoidia</taxon>
        <taxon>Dehalococcoidales</taxon>
        <taxon>Dehalococcoidaceae</taxon>
        <taxon>Dehalogenimonas</taxon>
    </lineage>
</organism>
<gene>
    <name evidence="12" type="ORF">DEALK_11290</name>
</gene>
<evidence type="ECO:0000256" key="5">
    <source>
        <dbReference type="ARBA" id="ARBA00022729"/>
    </source>
</evidence>
<dbReference type="PROSITE" id="PS00198">
    <property type="entry name" value="4FE4S_FER_1"/>
    <property type="match status" value="1"/>
</dbReference>
<dbReference type="PROSITE" id="PS51379">
    <property type="entry name" value="4FE4S_FER_2"/>
    <property type="match status" value="1"/>
</dbReference>
<dbReference type="EMBL" id="LFDV01000002">
    <property type="protein sequence ID" value="KTB48284.1"/>
    <property type="molecule type" value="Genomic_DNA"/>
</dbReference>
<dbReference type="PATRIC" id="fig|1217799.6.peg.1163"/>
<keyword evidence="2" id="KW-1003">Cell membrane</keyword>
<evidence type="ECO:0000256" key="9">
    <source>
        <dbReference type="ARBA" id="ARBA00029374"/>
    </source>
</evidence>
<keyword evidence="7" id="KW-0411">Iron-sulfur</keyword>
<comment type="cofactor">
    <cofactor evidence="9">
        <name>corrinoid</name>
        <dbReference type="ChEBI" id="CHEBI:33913"/>
    </cofactor>
</comment>
<accession>A0A0W0GIC2</accession>
<keyword evidence="8" id="KW-0472">Membrane</keyword>
<keyword evidence="3" id="KW-0004">4Fe-4S</keyword>
<proteinExistence type="predicted"/>
<keyword evidence="4" id="KW-0479">Metal-binding</keyword>
<evidence type="ECO:0000256" key="4">
    <source>
        <dbReference type="ARBA" id="ARBA00022723"/>
    </source>
</evidence>
<evidence type="ECO:0000256" key="3">
    <source>
        <dbReference type="ARBA" id="ARBA00022485"/>
    </source>
</evidence>
<dbReference type="NCBIfam" id="TIGR02486">
    <property type="entry name" value="RDH"/>
    <property type="match status" value="1"/>
</dbReference>
<feature type="region of interest" description="Disordered" evidence="10">
    <location>
        <begin position="145"/>
        <end position="164"/>
    </location>
</feature>
<keyword evidence="5" id="KW-0732">Signal</keyword>
<dbReference type="GO" id="GO:0046872">
    <property type="term" value="F:metal ion binding"/>
    <property type="evidence" value="ECO:0007669"/>
    <property type="project" value="UniProtKB-KW"/>
</dbReference>
<feature type="domain" description="4Fe-4S ferredoxin-type" evidence="11">
    <location>
        <begin position="363"/>
        <end position="395"/>
    </location>
</feature>
<dbReference type="InterPro" id="IPR028894">
    <property type="entry name" value="RDH_dom"/>
</dbReference>
<dbReference type="AlphaFoldDB" id="A0A0W0GIC2"/>
<evidence type="ECO:0000256" key="7">
    <source>
        <dbReference type="ARBA" id="ARBA00023014"/>
    </source>
</evidence>
<dbReference type="PROSITE" id="PS51318">
    <property type="entry name" value="TAT"/>
    <property type="match status" value="1"/>
</dbReference>
<keyword evidence="6" id="KW-0408">Iron</keyword>
<dbReference type="Proteomes" id="UP000053947">
    <property type="component" value="Unassembled WGS sequence"/>
</dbReference>
<dbReference type="OrthoDB" id="166919at2"/>
<dbReference type="InterPro" id="IPR019546">
    <property type="entry name" value="TAT_signal_bac_arc"/>
</dbReference>
<dbReference type="SUPFAM" id="SSF54862">
    <property type="entry name" value="4Fe-4S ferredoxins"/>
    <property type="match status" value="1"/>
</dbReference>
<evidence type="ECO:0000256" key="8">
    <source>
        <dbReference type="ARBA" id="ARBA00023136"/>
    </source>
</evidence>
<dbReference type="Pfam" id="PF13486">
    <property type="entry name" value="Dehalogenase"/>
    <property type="match status" value="1"/>
</dbReference>
<dbReference type="InterPro" id="IPR017896">
    <property type="entry name" value="4Fe4S_Fe-S-bd"/>
</dbReference>
<evidence type="ECO:0000256" key="2">
    <source>
        <dbReference type="ARBA" id="ARBA00022475"/>
    </source>
</evidence>
<dbReference type="RefSeq" id="WP_058439295.1">
    <property type="nucleotide sequence ID" value="NZ_KQ758903.1"/>
</dbReference>
<evidence type="ECO:0000259" key="11">
    <source>
        <dbReference type="PROSITE" id="PS51379"/>
    </source>
</evidence>
<evidence type="ECO:0000256" key="10">
    <source>
        <dbReference type="SAM" id="MobiDB-lite"/>
    </source>
</evidence>
<keyword evidence="13" id="KW-1185">Reference proteome</keyword>